<dbReference type="InterPro" id="IPR036271">
    <property type="entry name" value="Tet_transcr_reg_TetR-rel_C_sf"/>
</dbReference>
<dbReference type="PANTHER" id="PTHR30055">
    <property type="entry name" value="HTH-TYPE TRANSCRIPTIONAL REGULATOR RUTR"/>
    <property type="match status" value="1"/>
</dbReference>
<dbReference type="PROSITE" id="PS50977">
    <property type="entry name" value="HTH_TETR_2"/>
    <property type="match status" value="1"/>
</dbReference>
<dbReference type="GO" id="GO:0000976">
    <property type="term" value="F:transcription cis-regulatory region binding"/>
    <property type="evidence" value="ECO:0007669"/>
    <property type="project" value="TreeGrafter"/>
</dbReference>
<dbReference type="Gene3D" id="1.10.357.10">
    <property type="entry name" value="Tetracycline Repressor, domain 2"/>
    <property type="match status" value="1"/>
</dbReference>
<dbReference type="EMBL" id="LT629785">
    <property type="protein sequence ID" value="SDT96447.1"/>
    <property type="molecule type" value="Genomic_DNA"/>
</dbReference>
<feature type="DNA-binding region" description="H-T-H motif" evidence="2">
    <location>
        <begin position="38"/>
        <end position="57"/>
    </location>
</feature>
<evidence type="ECO:0000259" key="3">
    <source>
        <dbReference type="PROSITE" id="PS50977"/>
    </source>
</evidence>
<dbReference type="InterPro" id="IPR009057">
    <property type="entry name" value="Homeodomain-like_sf"/>
</dbReference>
<dbReference type="InterPro" id="IPR041490">
    <property type="entry name" value="KstR2_TetR_C"/>
</dbReference>
<dbReference type="Proteomes" id="UP000243232">
    <property type="component" value="Chromosome I"/>
</dbReference>
<evidence type="ECO:0000313" key="5">
    <source>
        <dbReference type="Proteomes" id="UP000243232"/>
    </source>
</evidence>
<proteinExistence type="predicted"/>
<keyword evidence="1 2" id="KW-0238">DNA-binding</keyword>
<dbReference type="RefSeq" id="WP_090193310.1">
    <property type="nucleotide sequence ID" value="NZ_LT629785.1"/>
</dbReference>
<dbReference type="OrthoDB" id="270177at2"/>
<protein>
    <submittedName>
        <fullName evidence="4">Transcriptional regulator, TetR family</fullName>
    </submittedName>
</protein>
<evidence type="ECO:0000256" key="1">
    <source>
        <dbReference type="ARBA" id="ARBA00023125"/>
    </source>
</evidence>
<dbReference type="InterPro" id="IPR050109">
    <property type="entry name" value="HTH-type_TetR-like_transc_reg"/>
</dbReference>
<evidence type="ECO:0000313" key="4">
    <source>
        <dbReference type="EMBL" id="SDT96447.1"/>
    </source>
</evidence>
<dbReference type="SUPFAM" id="SSF46689">
    <property type="entry name" value="Homeodomain-like"/>
    <property type="match status" value="1"/>
</dbReference>
<feature type="domain" description="HTH tetR-type" evidence="3">
    <location>
        <begin position="15"/>
        <end position="75"/>
    </location>
</feature>
<dbReference type="PANTHER" id="PTHR30055:SF220">
    <property type="entry name" value="TETR-FAMILY REGULATORY PROTEIN"/>
    <property type="match status" value="1"/>
</dbReference>
<dbReference type="SUPFAM" id="SSF48498">
    <property type="entry name" value="Tetracyclin repressor-like, C-terminal domain"/>
    <property type="match status" value="1"/>
</dbReference>
<accession>A0A1H2EMV2</accession>
<name>A0A1H2EMV2_9PSED</name>
<reference evidence="5" key="1">
    <citation type="submission" date="2016-10" db="EMBL/GenBank/DDBJ databases">
        <authorList>
            <person name="Varghese N."/>
            <person name="Submissions S."/>
        </authorList>
    </citation>
    <scope>NUCLEOTIDE SEQUENCE [LARGE SCALE GENOMIC DNA]</scope>
    <source>
        <strain evidence="5">DSM 17875</strain>
    </source>
</reference>
<sequence length="210" mass="23107">MSITTSKTRTQRKAAATRQTIIATAKHLIVEGGLNSLTLEAVAERADIAVQTIYNRVGGRPALLIAVAELALEEHNKYMQAALAVEAPAREKIRLIANSYSRFAFERPNEFHLLLDPQGEPEALLRISELIKEQNAKIAVIIRAGIADGNLRADLDPDEMALAAWAMMNGILSLAFRDDQTHYYAKQVPSLIETAISMLIDGLFIEQKNG</sequence>
<dbReference type="STRING" id="364197.SAMN05216296_0927"/>
<keyword evidence="5" id="KW-1185">Reference proteome</keyword>
<dbReference type="Gene3D" id="1.10.10.60">
    <property type="entry name" value="Homeodomain-like"/>
    <property type="match status" value="1"/>
</dbReference>
<dbReference type="InterPro" id="IPR001647">
    <property type="entry name" value="HTH_TetR"/>
</dbReference>
<dbReference type="GO" id="GO:0003700">
    <property type="term" value="F:DNA-binding transcription factor activity"/>
    <property type="evidence" value="ECO:0007669"/>
    <property type="project" value="TreeGrafter"/>
</dbReference>
<organism evidence="4 5">
    <name type="scientific">Pseudomonas pohangensis</name>
    <dbReference type="NCBI Taxonomy" id="364197"/>
    <lineage>
        <taxon>Bacteria</taxon>
        <taxon>Pseudomonadati</taxon>
        <taxon>Pseudomonadota</taxon>
        <taxon>Gammaproteobacteria</taxon>
        <taxon>Pseudomonadales</taxon>
        <taxon>Pseudomonadaceae</taxon>
        <taxon>Pseudomonas</taxon>
    </lineage>
</organism>
<dbReference type="Pfam" id="PF17932">
    <property type="entry name" value="TetR_C_24"/>
    <property type="match status" value="1"/>
</dbReference>
<evidence type="ECO:0000256" key="2">
    <source>
        <dbReference type="PROSITE-ProRule" id="PRU00335"/>
    </source>
</evidence>
<dbReference type="Pfam" id="PF00440">
    <property type="entry name" value="TetR_N"/>
    <property type="match status" value="1"/>
</dbReference>
<gene>
    <name evidence="4" type="ORF">SAMN05216296_0927</name>
</gene>
<dbReference type="AlphaFoldDB" id="A0A1H2EMV2"/>